<dbReference type="Pfam" id="PF07632">
    <property type="entry name" value="Sde182_NH-like"/>
    <property type="match status" value="1"/>
</dbReference>
<dbReference type="InterPro" id="IPR048527">
    <property type="entry name" value="Sde182_C"/>
</dbReference>
<evidence type="ECO:0000259" key="2">
    <source>
        <dbReference type="Pfam" id="PF07632"/>
    </source>
</evidence>
<dbReference type="Gene3D" id="3.90.245.10">
    <property type="entry name" value="Ribonucleoside hydrolase-like"/>
    <property type="match status" value="1"/>
</dbReference>
<organism evidence="4 5">
    <name type="scientific">Haloactinopolyspora alba</name>
    <dbReference type="NCBI Taxonomy" id="648780"/>
    <lineage>
        <taxon>Bacteria</taxon>
        <taxon>Bacillati</taxon>
        <taxon>Actinomycetota</taxon>
        <taxon>Actinomycetes</taxon>
        <taxon>Jiangellales</taxon>
        <taxon>Jiangellaceae</taxon>
        <taxon>Haloactinopolyspora</taxon>
    </lineage>
</organism>
<feature type="chain" id="PRO_5015154996" evidence="1">
    <location>
        <begin position="35"/>
        <end position="553"/>
    </location>
</feature>
<dbReference type="InterPro" id="IPR011483">
    <property type="entry name" value="Sde182_NH-like"/>
</dbReference>
<dbReference type="Proteomes" id="UP000243528">
    <property type="component" value="Unassembled WGS sequence"/>
</dbReference>
<name>A0A2P8DT06_9ACTN</name>
<accession>A0A2P8DT06</accession>
<dbReference type="AlphaFoldDB" id="A0A2P8DT06"/>
<protein>
    <submittedName>
        <fullName evidence="4">Uncharacterized protein DUF1593</fullName>
    </submittedName>
</protein>
<comment type="caution">
    <text evidence="4">The sequence shown here is derived from an EMBL/GenBank/DDBJ whole genome shotgun (WGS) entry which is preliminary data.</text>
</comment>
<dbReference type="EMBL" id="PYGE01000016">
    <property type="protein sequence ID" value="PSL00346.1"/>
    <property type="molecule type" value="Genomic_DNA"/>
</dbReference>
<evidence type="ECO:0000256" key="1">
    <source>
        <dbReference type="SAM" id="SignalP"/>
    </source>
</evidence>
<evidence type="ECO:0000259" key="3">
    <source>
        <dbReference type="Pfam" id="PF21027"/>
    </source>
</evidence>
<dbReference type="RefSeq" id="WP_129711024.1">
    <property type="nucleotide sequence ID" value="NZ_PYGE01000016.1"/>
</dbReference>
<evidence type="ECO:0000313" key="5">
    <source>
        <dbReference type="Proteomes" id="UP000243528"/>
    </source>
</evidence>
<keyword evidence="1" id="KW-0732">Signal</keyword>
<sequence>MKHSIHSPRSGRLAVAAAAALGVMLSAAPPASSAAPPASSTIPAASIPPIVDRETMPRTIITTDGELDDMNSFTRFLYYTNEIDVAGIVYSSSVHHWKGDGVHTLSEARDAGIVTSFRGETAGTPEHSSDAMTWRWNPDPWIEEKIAQYGEILGNLRQHDPNYPSAEDLLSKVAVGNVAFENDFSADTPGSDLIKEVLLDDDERDVWLQAWGGQNTIARALKSIEEEYADSPDWESVRSRVIDKAVIATIGNQDNAYADYIGQAWPEIRVYNWGFTFTAWGGAKENAAIPSEIKSYYKYPFFTNHIKFDHGPLLEDFHLIGDGQYLNGESDAPGWQPGLAGVVYDLETWRMWDFLGPFEQYDMVSEGDTPAFLPLINNGLRFLDDPTLGSWGGRFASNTSNPTQFRPQGDLNPVTDDREPRYSLYRWVPDAQDDFAARADWGVSSFSNANHAPVITLSDENLTATPGATVKVHSQVRDPDRDNVTREWSFYEEASTVTSDISIRLAGRGTAQNAFITVPADAQPGERIVLNLTATDDGVHTLSEYGQVVIEVK</sequence>
<dbReference type="InterPro" id="IPR036452">
    <property type="entry name" value="Ribo_hydro-like"/>
</dbReference>
<dbReference type="OrthoDB" id="253051at2"/>
<dbReference type="InterPro" id="IPR013783">
    <property type="entry name" value="Ig-like_fold"/>
</dbReference>
<feature type="domain" description="Cellulose-binding Sde182 nucleoside hydrolase-like" evidence="2">
    <location>
        <begin position="58"/>
        <end position="395"/>
    </location>
</feature>
<dbReference type="Gene3D" id="2.60.40.10">
    <property type="entry name" value="Immunoglobulins"/>
    <property type="match status" value="1"/>
</dbReference>
<dbReference type="GO" id="GO:0005975">
    <property type="term" value="P:carbohydrate metabolic process"/>
    <property type="evidence" value="ECO:0007669"/>
    <property type="project" value="UniProtKB-ARBA"/>
</dbReference>
<dbReference type="Pfam" id="PF21027">
    <property type="entry name" value="Sde0182_C"/>
    <property type="match status" value="1"/>
</dbReference>
<feature type="domain" description="Cellulose-binding Sde182 C-terminal" evidence="3">
    <location>
        <begin position="474"/>
        <end position="552"/>
    </location>
</feature>
<gene>
    <name evidence="4" type="ORF">CLV30_1166</name>
</gene>
<proteinExistence type="predicted"/>
<dbReference type="GO" id="GO:0016799">
    <property type="term" value="F:hydrolase activity, hydrolyzing N-glycosyl compounds"/>
    <property type="evidence" value="ECO:0007669"/>
    <property type="project" value="InterPro"/>
</dbReference>
<evidence type="ECO:0000313" key="4">
    <source>
        <dbReference type="EMBL" id="PSL00346.1"/>
    </source>
</evidence>
<feature type="signal peptide" evidence="1">
    <location>
        <begin position="1"/>
        <end position="34"/>
    </location>
</feature>
<keyword evidence="5" id="KW-1185">Reference proteome</keyword>
<reference evidence="4 5" key="1">
    <citation type="submission" date="2018-03" db="EMBL/GenBank/DDBJ databases">
        <title>Genomic Encyclopedia of Archaeal and Bacterial Type Strains, Phase II (KMG-II): from individual species to whole genera.</title>
        <authorList>
            <person name="Goeker M."/>
        </authorList>
    </citation>
    <scope>NUCLEOTIDE SEQUENCE [LARGE SCALE GENOMIC DNA]</scope>
    <source>
        <strain evidence="4 5">DSM 45211</strain>
    </source>
</reference>